<name>A0A7S4QNE0_9DINO</name>
<proteinExistence type="predicted"/>
<dbReference type="EMBL" id="HBNR01033805">
    <property type="protein sequence ID" value="CAE4588911.1"/>
    <property type="molecule type" value="Transcribed_RNA"/>
</dbReference>
<protein>
    <recommendedName>
        <fullName evidence="2">EF-hand domain-containing protein</fullName>
    </recommendedName>
</protein>
<feature type="region of interest" description="Disordered" evidence="1">
    <location>
        <begin position="135"/>
        <end position="157"/>
    </location>
</feature>
<organism evidence="3">
    <name type="scientific">Alexandrium monilatum</name>
    <dbReference type="NCBI Taxonomy" id="311494"/>
    <lineage>
        <taxon>Eukaryota</taxon>
        <taxon>Sar</taxon>
        <taxon>Alveolata</taxon>
        <taxon>Dinophyceae</taxon>
        <taxon>Gonyaulacales</taxon>
        <taxon>Pyrocystaceae</taxon>
        <taxon>Alexandrium</taxon>
    </lineage>
</organism>
<dbReference type="InterPro" id="IPR002048">
    <property type="entry name" value="EF_hand_dom"/>
</dbReference>
<feature type="domain" description="EF-hand" evidence="2">
    <location>
        <begin position="1"/>
        <end position="28"/>
    </location>
</feature>
<gene>
    <name evidence="3" type="ORF">AMON00008_LOCUS23188</name>
</gene>
<reference evidence="3" key="1">
    <citation type="submission" date="2021-01" db="EMBL/GenBank/DDBJ databases">
        <authorList>
            <person name="Corre E."/>
            <person name="Pelletier E."/>
            <person name="Niang G."/>
            <person name="Scheremetjew M."/>
            <person name="Finn R."/>
            <person name="Kale V."/>
            <person name="Holt S."/>
            <person name="Cochrane G."/>
            <person name="Meng A."/>
            <person name="Brown T."/>
            <person name="Cohen L."/>
        </authorList>
    </citation>
    <scope>NUCLEOTIDE SEQUENCE</scope>
    <source>
        <strain evidence="3">CCMP3105</strain>
    </source>
</reference>
<evidence type="ECO:0000313" key="3">
    <source>
        <dbReference type="EMBL" id="CAE4588911.1"/>
    </source>
</evidence>
<sequence>MFDFVDSDSSGAIEYGELVQLLALLRQEAPSATRAMLAFHILNGKAKAEVERDPHLLREVLDPFRNALLPNTPSLPDQAKVLGKPVLEVDDDGAVPSSTRGGQERAFEKCQWPPAAPHRVHDTPNFDRRLEWATDSCSTQPPQLPGEVGHWQSSDIE</sequence>
<dbReference type="GO" id="GO:0005509">
    <property type="term" value="F:calcium ion binding"/>
    <property type="evidence" value="ECO:0007669"/>
    <property type="project" value="InterPro"/>
</dbReference>
<dbReference type="AlphaFoldDB" id="A0A7S4QNE0"/>
<dbReference type="InterPro" id="IPR018247">
    <property type="entry name" value="EF_Hand_1_Ca_BS"/>
</dbReference>
<evidence type="ECO:0000256" key="1">
    <source>
        <dbReference type="SAM" id="MobiDB-lite"/>
    </source>
</evidence>
<evidence type="ECO:0000259" key="2">
    <source>
        <dbReference type="PROSITE" id="PS50222"/>
    </source>
</evidence>
<dbReference type="PROSITE" id="PS50222">
    <property type="entry name" value="EF_HAND_2"/>
    <property type="match status" value="1"/>
</dbReference>
<accession>A0A7S4QNE0</accession>
<dbReference type="PROSITE" id="PS00018">
    <property type="entry name" value="EF_HAND_1"/>
    <property type="match status" value="1"/>
</dbReference>